<evidence type="ECO:0000256" key="1">
    <source>
        <dbReference type="SAM" id="MobiDB-lite"/>
    </source>
</evidence>
<comment type="caution">
    <text evidence="3">The sequence shown here is derived from an EMBL/GenBank/DDBJ whole genome shotgun (WGS) entry which is preliminary data.</text>
</comment>
<reference evidence="3" key="1">
    <citation type="journal article" date="2023" name="Mol. Biol. Evol.">
        <title>Third-Generation Sequencing Reveals the Adaptive Role of the Epigenome in Three Deep-Sea Polychaetes.</title>
        <authorList>
            <person name="Perez M."/>
            <person name="Aroh O."/>
            <person name="Sun Y."/>
            <person name="Lan Y."/>
            <person name="Juniper S.K."/>
            <person name="Young C.R."/>
            <person name="Angers B."/>
            <person name="Qian P.Y."/>
        </authorList>
    </citation>
    <scope>NUCLEOTIDE SEQUENCE</scope>
    <source>
        <strain evidence="3">P08H-3</strain>
    </source>
</reference>
<sequence>MKKMAVKRRHQVTKHHQNDKQTPVGHTKKSRNGLESFSKYFTLNAAIPITIIALVYLCYDHLLRNKSSQQVHVSETVPGISPKSLLVPYTLDHQELLRVRSSNIQKWRKHHRSKVNYNERGVDRRSNLSLEEFWDVYDGMWETFHIPGWLRGDPKPHRRSNIIYKVLAP</sequence>
<evidence type="ECO:0000313" key="3">
    <source>
        <dbReference type="EMBL" id="KAK2163110.1"/>
    </source>
</evidence>
<keyword evidence="2" id="KW-1133">Transmembrane helix</keyword>
<protein>
    <submittedName>
        <fullName evidence="3">Uncharacterized protein</fullName>
    </submittedName>
</protein>
<evidence type="ECO:0000256" key="2">
    <source>
        <dbReference type="SAM" id="Phobius"/>
    </source>
</evidence>
<keyword evidence="4" id="KW-1185">Reference proteome</keyword>
<dbReference type="Proteomes" id="UP001208570">
    <property type="component" value="Unassembled WGS sequence"/>
</dbReference>
<feature type="transmembrane region" description="Helical" evidence="2">
    <location>
        <begin position="40"/>
        <end position="59"/>
    </location>
</feature>
<keyword evidence="2" id="KW-0472">Membrane</keyword>
<feature type="compositionally biased region" description="Basic residues" evidence="1">
    <location>
        <begin position="1"/>
        <end position="17"/>
    </location>
</feature>
<organism evidence="3 4">
    <name type="scientific">Paralvinella palmiformis</name>
    <dbReference type="NCBI Taxonomy" id="53620"/>
    <lineage>
        <taxon>Eukaryota</taxon>
        <taxon>Metazoa</taxon>
        <taxon>Spiralia</taxon>
        <taxon>Lophotrochozoa</taxon>
        <taxon>Annelida</taxon>
        <taxon>Polychaeta</taxon>
        <taxon>Sedentaria</taxon>
        <taxon>Canalipalpata</taxon>
        <taxon>Terebellida</taxon>
        <taxon>Terebelliformia</taxon>
        <taxon>Alvinellidae</taxon>
        <taxon>Paralvinella</taxon>
    </lineage>
</organism>
<evidence type="ECO:0000313" key="4">
    <source>
        <dbReference type="Proteomes" id="UP001208570"/>
    </source>
</evidence>
<name>A0AAD9K374_9ANNE</name>
<proteinExistence type="predicted"/>
<feature type="region of interest" description="Disordered" evidence="1">
    <location>
        <begin position="1"/>
        <end position="31"/>
    </location>
</feature>
<dbReference type="EMBL" id="JAODUP010000085">
    <property type="protein sequence ID" value="KAK2163110.1"/>
    <property type="molecule type" value="Genomic_DNA"/>
</dbReference>
<keyword evidence="2" id="KW-0812">Transmembrane</keyword>
<accession>A0AAD9K374</accession>
<dbReference type="AlphaFoldDB" id="A0AAD9K374"/>
<gene>
    <name evidence="3" type="ORF">LSH36_85g01004</name>
</gene>